<dbReference type="EMBL" id="CP046052">
    <property type="protein sequence ID" value="QGM48162.1"/>
    <property type="molecule type" value="Genomic_DNA"/>
</dbReference>
<dbReference type="OrthoDB" id="8449117at2"/>
<accession>A0A6B8KKB1</accession>
<sequence length="160" mass="17705">MGKLRFLALAAFAAALAASAPAKAFCLLNCEPGPEQAKKVFENIIREKFDPDAKIVDFKVDRFWRLDVEGAGHAGVEFYFNAKVEFPKGANLQCKPTEGPNGAKTVAPGCSDSTYYSTTVQNQMVKDKQYIEPGKVVDFRDETRFDERPGGWKGQDGKLY</sequence>
<proteinExistence type="predicted"/>
<evidence type="ECO:0000313" key="3">
    <source>
        <dbReference type="Proteomes" id="UP000309061"/>
    </source>
</evidence>
<protein>
    <submittedName>
        <fullName evidence="2">Uncharacterized protein</fullName>
    </submittedName>
</protein>
<gene>
    <name evidence="2" type="ORF">H2LOC_018690</name>
</gene>
<evidence type="ECO:0000313" key="2">
    <source>
        <dbReference type="EMBL" id="QGM48162.1"/>
    </source>
</evidence>
<dbReference type="KEGG" id="mhey:H2LOC_018690"/>
<evidence type="ECO:0000256" key="1">
    <source>
        <dbReference type="SAM" id="SignalP"/>
    </source>
</evidence>
<feature type="chain" id="PRO_5025601494" evidence="1">
    <location>
        <begin position="25"/>
        <end position="160"/>
    </location>
</feature>
<dbReference type="AlphaFoldDB" id="A0A6B8KKB1"/>
<organism evidence="2 3">
    <name type="scientific">Methylocystis heyeri</name>
    <dbReference type="NCBI Taxonomy" id="391905"/>
    <lineage>
        <taxon>Bacteria</taxon>
        <taxon>Pseudomonadati</taxon>
        <taxon>Pseudomonadota</taxon>
        <taxon>Alphaproteobacteria</taxon>
        <taxon>Hyphomicrobiales</taxon>
        <taxon>Methylocystaceae</taxon>
        <taxon>Methylocystis</taxon>
    </lineage>
</organism>
<dbReference type="Proteomes" id="UP000309061">
    <property type="component" value="Chromosome"/>
</dbReference>
<keyword evidence="3" id="KW-1185">Reference proteome</keyword>
<keyword evidence="1" id="KW-0732">Signal</keyword>
<name>A0A6B8KKB1_9HYPH</name>
<feature type="signal peptide" evidence="1">
    <location>
        <begin position="1"/>
        <end position="24"/>
    </location>
</feature>
<reference evidence="2 3" key="1">
    <citation type="submission" date="2019-11" db="EMBL/GenBank/DDBJ databases">
        <title>The genome sequence of Methylocystis heyeri.</title>
        <authorList>
            <person name="Oshkin I.Y."/>
            <person name="Miroshnikov K."/>
            <person name="Dedysh S.N."/>
        </authorList>
    </citation>
    <scope>NUCLEOTIDE SEQUENCE [LARGE SCALE GENOMIC DNA]</scope>
    <source>
        <strain evidence="2 3">H2</strain>
    </source>
</reference>